<reference evidence="2 3" key="1">
    <citation type="submission" date="2023-08" db="EMBL/GenBank/DDBJ databases">
        <title>Black Yeasts Isolated from many extreme environments.</title>
        <authorList>
            <person name="Coleine C."/>
            <person name="Stajich J.E."/>
            <person name="Selbmann L."/>
        </authorList>
    </citation>
    <scope>NUCLEOTIDE SEQUENCE [LARGE SCALE GENOMIC DNA]</scope>
    <source>
        <strain evidence="2 3">CCFEE 5885</strain>
    </source>
</reference>
<gene>
    <name evidence="2" type="ORF">LTR24_000119</name>
</gene>
<proteinExistence type="predicted"/>
<protein>
    <submittedName>
        <fullName evidence="2">Uncharacterized protein</fullName>
    </submittedName>
</protein>
<organism evidence="2 3">
    <name type="scientific">Lithohypha guttulata</name>
    <dbReference type="NCBI Taxonomy" id="1690604"/>
    <lineage>
        <taxon>Eukaryota</taxon>
        <taxon>Fungi</taxon>
        <taxon>Dikarya</taxon>
        <taxon>Ascomycota</taxon>
        <taxon>Pezizomycotina</taxon>
        <taxon>Eurotiomycetes</taxon>
        <taxon>Chaetothyriomycetidae</taxon>
        <taxon>Chaetothyriales</taxon>
        <taxon>Trichomeriaceae</taxon>
        <taxon>Lithohypha</taxon>
    </lineage>
</organism>
<dbReference type="Proteomes" id="UP001345013">
    <property type="component" value="Unassembled WGS sequence"/>
</dbReference>
<feature type="compositionally biased region" description="Polar residues" evidence="1">
    <location>
        <begin position="68"/>
        <end position="79"/>
    </location>
</feature>
<accession>A0ABR0KPY8</accession>
<evidence type="ECO:0000256" key="1">
    <source>
        <dbReference type="SAM" id="MobiDB-lite"/>
    </source>
</evidence>
<name>A0ABR0KPY8_9EURO</name>
<comment type="caution">
    <text evidence="2">The sequence shown here is derived from an EMBL/GenBank/DDBJ whole genome shotgun (WGS) entry which is preliminary data.</text>
</comment>
<keyword evidence="3" id="KW-1185">Reference proteome</keyword>
<feature type="compositionally biased region" description="Basic and acidic residues" evidence="1">
    <location>
        <begin position="56"/>
        <end position="66"/>
    </location>
</feature>
<dbReference type="EMBL" id="JAVRRG010000001">
    <property type="protein sequence ID" value="KAK5102560.1"/>
    <property type="molecule type" value="Genomic_DNA"/>
</dbReference>
<feature type="region of interest" description="Disordered" evidence="1">
    <location>
        <begin position="1"/>
        <end position="79"/>
    </location>
</feature>
<sequence length="79" mass="8322">MSGLLNKAKDAMGKGDSSGSSGAQQGGAGQQDYVDKGLAQAEKRTGMPQNQQANEKITDQGREMYEKQTGSKVNSKISN</sequence>
<evidence type="ECO:0000313" key="3">
    <source>
        <dbReference type="Proteomes" id="UP001345013"/>
    </source>
</evidence>
<evidence type="ECO:0000313" key="2">
    <source>
        <dbReference type="EMBL" id="KAK5102560.1"/>
    </source>
</evidence>